<sequence length="70" mass="8072">MTCVYCGGQRFERRSVDLPIYRDGKIVGIVRDIEVDVCVQCGEFYLDEDAIERMEKEKERLISRATTVAP</sequence>
<accession>A0ABT2ELF5</accession>
<dbReference type="RefSeq" id="WP_259094761.1">
    <property type="nucleotide sequence ID" value="NZ_CP130454.1"/>
</dbReference>
<organism evidence="1 2">
    <name type="scientific">Candidatus Fervidibacter sacchari</name>
    <dbReference type="NCBI Taxonomy" id="1448929"/>
    <lineage>
        <taxon>Bacteria</taxon>
        <taxon>Candidatus Fervidibacterota</taxon>
        <taxon>Candidatus Fervidibacter</taxon>
    </lineage>
</organism>
<keyword evidence="2" id="KW-1185">Reference proteome</keyword>
<name>A0ABT2ELF5_9BACT</name>
<gene>
    <name evidence="1" type="ORF">M2350_001126</name>
</gene>
<proteinExistence type="predicted"/>
<dbReference type="InterPro" id="IPR032758">
    <property type="entry name" value="MqsA/HigA-2"/>
</dbReference>
<comment type="caution">
    <text evidence="1">The sequence shown here is derived from an EMBL/GenBank/DDBJ whole genome shotgun (WGS) entry which is preliminary data.</text>
</comment>
<evidence type="ECO:0000313" key="2">
    <source>
        <dbReference type="Proteomes" id="UP001204798"/>
    </source>
</evidence>
<dbReference type="Pfam" id="PF15731">
    <property type="entry name" value="MqsA_antitoxin"/>
    <property type="match status" value="1"/>
</dbReference>
<dbReference type="InterPro" id="IPR022453">
    <property type="entry name" value="Znf_MqsA-type"/>
</dbReference>
<protein>
    <submittedName>
        <fullName evidence="1">YgiT-type zinc finger domain-containing protein</fullName>
    </submittedName>
</protein>
<dbReference type="EMBL" id="JANUCP010000002">
    <property type="protein sequence ID" value="MCS3918726.1"/>
    <property type="molecule type" value="Genomic_DNA"/>
</dbReference>
<reference evidence="1 2" key="1">
    <citation type="submission" date="2022-08" db="EMBL/GenBank/DDBJ databases">
        <title>Bacterial and archaeal communities from various locations to study Microbial Dark Matter (Phase II).</title>
        <authorList>
            <person name="Stepanauskas R."/>
        </authorList>
    </citation>
    <scope>NUCLEOTIDE SEQUENCE [LARGE SCALE GENOMIC DNA]</scope>
    <source>
        <strain evidence="1 2">PD1</strain>
    </source>
</reference>
<dbReference type="Proteomes" id="UP001204798">
    <property type="component" value="Unassembled WGS sequence"/>
</dbReference>
<dbReference type="NCBIfam" id="TIGR03831">
    <property type="entry name" value="YgiT_finger"/>
    <property type="match status" value="1"/>
</dbReference>
<dbReference type="Gene3D" id="3.10.20.860">
    <property type="match status" value="1"/>
</dbReference>
<evidence type="ECO:0000313" key="1">
    <source>
        <dbReference type="EMBL" id="MCS3918726.1"/>
    </source>
</evidence>